<dbReference type="EMBL" id="GBRH01186924">
    <property type="protein sequence ID" value="JAE10972.1"/>
    <property type="molecule type" value="Transcribed_RNA"/>
</dbReference>
<accession>A0A0A9FF46</accession>
<proteinExistence type="predicted"/>
<sequence length="71" mass="7634">MPTASLGEVELDCKGSLTCGRVRVRCGPGRVLANLGGRPGAQHNQLSLQTQDIARHLVYVYVLEVELDSKG</sequence>
<dbReference type="AlphaFoldDB" id="A0A0A9FF46"/>
<evidence type="ECO:0000313" key="1">
    <source>
        <dbReference type="EMBL" id="JAE10972.1"/>
    </source>
</evidence>
<reference evidence="1" key="2">
    <citation type="journal article" date="2015" name="Data Brief">
        <title>Shoot transcriptome of the giant reed, Arundo donax.</title>
        <authorList>
            <person name="Barrero R.A."/>
            <person name="Guerrero F.D."/>
            <person name="Moolhuijzen P."/>
            <person name="Goolsby J.A."/>
            <person name="Tidwell J."/>
            <person name="Bellgard S.E."/>
            <person name="Bellgard M.I."/>
        </authorList>
    </citation>
    <scope>NUCLEOTIDE SEQUENCE</scope>
    <source>
        <tissue evidence="1">Shoot tissue taken approximately 20 cm above the soil surface</tissue>
    </source>
</reference>
<protein>
    <submittedName>
        <fullName evidence="1">Uncharacterized protein</fullName>
    </submittedName>
</protein>
<reference evidence="1" key="1">
    <citation type="submission" date="2014-09" db="EMBL/GenBank/DDBJ databases">
        <authorList>
            <person name="Magalhaes I.L.F."/>
            <person name="Oliveira U."/>
            <person name="Santos F.R."/>
            <person name="Vidigal T.H.D.A."/>
            <person name="Brescovit A.D."/>
            <person name="Santos A.J."/>
        </authorList>
    </citation>
    <scope>NUCLEOTIDE SEQUENCE</scope>
    <source>
        <tissue evidence="1">Shoot tissue taken approximately 20 cm above the soil surface</tissue>
    </source>
</reference>
<organism evidence="1">
    <name type="scientific">Arundo donax</name>
    <name type="common">Giant reed</name>
    <name type="synonym">Donax arundinaceus</name>
    <dbReference type="NCBI Taxonomy" id="35708"/>
    <lineage>
        <taxon>Eukaryota</taxon>
        <taxon>Viridiplantae</taxon>
        <taxon>Streptophyta</taxon>
        <taxon>Embryophyta</taxon>
        <taxon>Tracheophyta</taxon>
        <taxon>Spermatophyta</taxon>
        <taxon>Magnoliopsida</taxon>
        <taxon>Liliopsida</taxon>
        <taxon>Poales</taxon>
        <taxon>Poaceae</taxon>
        <taxon>PACMAD clade</taxon>
        <taxon>Arundinoideae</taxon>
        <taxon>Arundineae</taxon>
        <taxon>Arundo</taxon>
    </lineage>
</organism>
<name>A0A0A9FF46_ARUDO</name>